<dbReference type="InterPro" id="IPR012944">
    <property type="entry name" value="SusD_RagB_dom"/>
</dbReference>
<comment type="similarity">
    <text evidence="2">Belongs to the SusD family.</text>
</comment>
<dbReference type="Proteomes" id="UP000614460">
    <property type="component" value="Unassembled WGS sequence"/>
</dbReference>
<keyword evidence="5" id="KW-0998">Cell outer membrane</keyword>
<keyword evidence="9" id="KW-1185">Reference proteome</keyword>
<dbReference type="InterPro" id="IPR033985">
    <property type="entry name" value="SusD-like_N"/>
</dbReference>
<dbReference type="SUPFAM" id="SSF48452">
    <property type="entry name" value="TPR-like"/>
    <property type="match status" value="1"/>
</dbReference>
<dbReference type="AlphaFoldDB" id="A0A8H9G518"/>
<reference evidence="8" key="2">
    <citation type="submission" date="2020-09" db="EMBL/GenBank/DDBJ databases">
        <authorList>
            <person name="Sun Q."/>
            <person name="Zhou Y."/>
        </authorList>
    </citation>
    <scope>NUCLEOTIDE SEQUENCE</scope>
    <source>
        <strain evidence="8">CGMCC 1.15966</strain>
    </source>
</reference>
<feature type="domain" description="SusD-like N-terminal" evidence="7">
    <location>
        <begin position="97"/>
        <end position="198"/>
    </location>
</feature>
<dbReference type="PROSITE" id="PS51257">
    <property type="entry name" value="PROKAR_LIPOPROTEIN"/>
    <property type="match status" value="1"/>
</dbReference>
<reference evidence="8" key="1">
    <citation type="journal article" date="2014" name="Int. J. Syst. Evol. Microbiol.">
        <title>Complete genome sequence of Corynebacterium casei LMG S-19264T (=DSM 44701T), isolated from a smear-ripened cheese.</title>
        <authorList>
            <consortium name="US DOE Joint Genome Institute (JGI-PGF)"/>
            <person name="Walter F."/>
            <person name="Albersmeier A."/>
            <person name="Kalinowski J."/>
            <person name="Ruckert C."/>
        </authorList>
    </citation>
    <scope>NUCLEOTIDE SEQUENCE</scope>
    <source>
        <strain evidence="8">CGMCC 1.15966</strain>
    </source>
</reference>
<comment type="subcellular location">
    <subcellularLocation>
        <location evidence="1">Cell outer membrane</location>
    </subcellularLocation>
</comment>
<accession>A0A8H9G518</accession>
<name>A0A8H9G518_9SPHI</name>
<evidence type="ECO:0000259" key="6">
    <source>
        <dbReference type="Pfam" id="PF07980"/>
    </source>
</evidence>
<protein>
    <submittedName>
        <fullName evidence="8">Starch-binding protein</fullName>
    </submittedName>
</protein>
<feature type="domain" description="RagB/SusD" evidence="6">
    <location>
        <begin position="380"/>
        <end position="500"/>
    </location>
</feature>
<keyword evidence="3" id="KW-0732">Signal</keyword>
<evidence type="ECO:0000259" key="7">
    <source>
        <dbReference type="Pfam" id="PF14322"/>
    </source>
</evidence>
<dbReference type="CDD" id="cd08977">
    <property type="entry name" value="SusD"/>
    <property type="match status" value="1"/>
</dbReference>
<dbReference type="Gene3D" id="1.25.40.390">
    <property type="match status" value="1"/>
</dbReference>
<dbReference type="Pfam" id="PF14322">
    <property type="entry name" value="SusD-like_3"/>
    <property type="match status" value="1"/>
</dbReference>
<dbReference type="GO" id="GO:0009279">
    <property type="term" value="C:cell outer membrane"/>
    <property type="evidence" value="ECO:0007669"/>
    <property type="project" value="UniProtKB-SubCell"/>
</dbReference>
<comment type="caution">
    <text evidence="8">The sequence shown here is derived from an EMBL/GenBank/DDBJ whole genome shotgun (WGS) entry which is preliminary data.</text>
</comment>
<gene>
    <name evidence="8" type="ORF">GCM10011516_30110</name>
</gene>
<organism evidence="8 9">
    <name type="scientific">Sphingobacterium cellulitidis</name>
    <dbReference type="NCBI Taxonomy" id="1768011"/>
    <lineage>
        <taxon>Bacteria</taxon>
        <taxon>Pseudomonadati</taxon>
        <taxon>Bacteroidota</taxon>
        <taxon>Sphingobacteriia</taxon>
        <taxon>Sphingobacteriales</taxon>
        <taxon>Sphingobacteriaceae</taxon>
        <taxon>Sphingobacterium</taxon>
    </lineage>
</organism>
<dbReference type="InterPro" id="IPR011990">
    <property type="entry name" value="TPR-like_helical_dom_sf"/>
</dbReference>
<proteinExistence type="inferred from homology"/>
<evidence type="ECO:0000256" key="3">
    <source>
        <dbReference type="ARBA" id="ARBA00022729"/>
    </source>
</evidence>
<evidence type="ECO:0000256" key="4">
    <source>
        <dbReference type="ARBA" id="ARBA00023136"/>
    </source>
</evidence>
<evidence type="ECO:0000256" key="1">
    <source>
        <dbReference type="ARBA" id="ARBA00004442"/>
    </source>
</evidence>
<evidence type="ECO:0000256" key="2">
    <source>
        <dbReference type="ARBA" id="ARBA00006275"/>
    </source>
</evidence>
<evidence type="ECO:0000256" key="5">
    <source>
        <dbReference type="ARBA" id="ARBA00023237"/>
    </source>
</evidence>
<dbReference type="RefSeq" id="WP_169715148.1">
    <property type="nucleotide sequence ID" value="NZ_BMKM01000010.1"/>
</dbReference>
<sequence>MKRILIILIVLSQVFVSCKKMLDINSTRLVSEENMWRSLEDSRGALMGIYGLTKAALNDNNAHWLYGDVRSGEFTIPIRQDLKSIAKNDLNASFGAMNDLKSWRRWYAIINSANIFLERIQEVKDQDERYTNNNMQVDVAQARFLRAFAYFYMVRLWGDVPLIVSSKEGSFTDQPREDQSKVLAFVEQELIAAAADLPFVYSAGDEQQQGNYYNEANARWRGALARKTTAYAILAHVAAWQSNYPDAAAYAKFVIDNQQKGSLSLLSTADLTNPNGFFNDKNSNQLLGFGHIYNHVEGSFTGHIEELTLAAPVVNKSIPDMYMTKDKILSIFNESTDERFSADTLGNAVTEVYFRNFNGQYPIFSKIKVIMGGTTDPTFRFYGSATIITRLEDMYLLRAEALAVIGEQAGAIELLNTIRERRGLNNYSAARNGELIDAIFQERNRELMGEGHRWYDMVRQYKILNDNSDLSKLIREKGIYWPLSNDVLSQNKLLTQNEYWK</sequence>
<evidence type="ECO:0000313" key="9">
    <source>
        <dbReference type="Proteomes" id="UP000614460"/>
    </source>
</evidence>
<evidence type="ECO:0000313" key="8">
    <source>
        <dbReference type="EMBL" id="GGE30266.1"/>
    </source>
</evidence>
<keyword evidence="4" id="KW-0472">Membrane</keyword>
<dbReference type="Pfam" id="PF07980">
    <property type="entry name" value="SusD_RagB"/>
    <property type="match status" value="1"/>
</dbReference>
<dbReference type="EMBL" id="BMKM01000010">
    <property type="protein sequence ID" value="GGE30266.1"/>
    <property type="molecule type" value="Genomic_DNA"/>
</dbReference>